<evidence type="ECO:0000256" key="6">
    <source>
        <dbReference type="ARBA" id="ARBA00037968"/>
    </source>
</evidence>
<name>A0A9P8Q070_9ASCO</name>
<keyword evidence="2" id="KW-0813">Transport</keyword>
<comment type="subcellular location">
    <subcellularLocation>
        <location evidence="1">Membrane</location>
        <topology evidence="1">Multi-pass membrane protein</topology>
    </subcellularLocation>
</comment>
<feature type="transmembrane region" description="Helical" evidence="7">
    <location>
        <begin position="263"/>
        <end position="285"/>
    </location>
</feature>
<accession>A0A9P8Q070</accession>
<dbReference type="InterPro" id="IPR020846">
    <property type="entry name" value="MFS_dom"/>
</dbReference>
<dbReference type="SUPFAM" id="SSF103473">
    <property type="entry name" value="MFS general substrate transporter"/>
    <property type="match status" value="1"/>
</dbReference>
<feature type="transmembrane region" description="Helical" evidence="7">
    <location>
        <begin position="334"/>
        <end position="356"/>
    </location>
</feature>
<evidence type="ECO:0000256" key="1">
    <source>
        <dbReference type="ARBA" id="ARBA00004141"/>
    </source>
</evidence>
<dbReference type="Gene3D" id="1.20.1250.20">
    <property type="entry name" value="MFS general substrate transporter like domains"/>
    <property type="match status" value="2"/>
</dbReference>
<evidence type="ECO:0000256" key="3">
    <source>
        <dbReference type="ARBA" id="ARBA00022692"/>
    </source>
</evidence>
<feature type="transmembrane region" description="Helical" evidence="7">
    <location>
        <begin position="199"/>
        <end position="217"/>
    </location>
</feature>
<feature type="transmembrane region" description="Helical" evidence="7">
    <location>
        <begin position="398"/>
        <end position="420"/>
    </location>
</feature>
<dbReference type="GO" id="GO:0022857">
    <property type="term" value="F:transmembrane transporter activity"/>
    <property type="evidence" value="ECO:0007669"/>
    <property type="project" value="InterPro"/>
</dbReference>
<dbReference type="PANTHER" id="PTHR43791">
    <property type="entry name" value="PERMEASE-RELATED"/>
    <property type="match status" value="1"/>
</dbReference>
<comment type="similarity">
    <text evidence="6">Belongs to the major facilitator superfamily. Allantoate permease family.</text>
</comment>
<dbReference type="GO" id="GO:0016020">
    <property type="term" value="C:membrane"/>
    <property type="evidence" value="ECO:0007669"/>
    <property type="project" value="UniProtKB-SubCell"/>
</dbReference>
<evidence type="ECO:0000256" key="4">
    <source>
        <dbReference type="ARBA" id="ARBA00022989"/>
    </source>
</evidence>
<feature type="transmembrane region" description="Helical" evidence="7">
    <location>
        <begin position="458"/>
        <end position="479"/>
    </location>
</feature>
<keyword evidence="4 7" id="KW-1133">Transmembrane helix</keyword>
<dbReference type="PANTHER" id="PTHR43791:SF43">
    <property type="entry name" value="MAJOR FACILITATOR SUPERFAMILY (MFS) PROFILE DOMAIN-CONTAINING PROTEIN"/>
    <property type="match status" value="1"/>
</dbReference>
<dbReference type="Proteomes" id="UP000769528">
    <property type="component" value="Unassembled WGS sequence"/>
</dbReference>
<dbReference type="Pfam" id="PF07690">
    <property type="entry name" value="MFS_1"/>
    <property type="match status" value="1"/>
</dbReference>
<keyword evidence="3 7" id="KW-0812">Transmembrane</keyword>
<dbReference type="InterPro" id="IPR011701">
    <property type="entry name" value="MFS"/>
</dbReference>
<dbReference type="AlphaFoldDB" id="A0A9P8Q070"/>
<feature type="domain" description="Major facilitator superfamily (MFS) profile" evidence="8">
    <location>
        <begin position="102"/>
        <end position="519"/>
    </location>
</feature>
<evidence type="ECO:0000259" key="8">
    <source>
        <dbReference type="PROSITE" id="PS50850"/>
    </source>
</evidence>
<dbReference type="PROSITE" id="PS50850">
    <property type="entry name" value="MFS"/>
    <property type="match status" value="1"/>
</dbReference>
<sequence>MSTEKNGQVEVEISSFHTEEEAKKPFNKWTFFFFNSESHPANDDLFEGEPYTVDNMLEYEAGGFRLDISSFPLWKKILGFWWDGVFLPPSERRYLLKVDFCLFLYTIVACFVKYLDQSAILNSYVSGMKEDLNMYGSNDYNYLTTFFNIGYLSFSILMSTVNKSLRPSFFLPFCEVLWTVIVMSTAAAKTKQQVFGLRFVQGVVESTSFPGLVMVISEWYSVESLAKRIFMLDATSSVASMFAGYIQAGVYTNLNGKYGIPGWKWVFIIDGIISMPVAVLGFYCLPDFPQNSRAPWLTKKDRQFGLARAKAHKKVKPTPITPKRFAKVFLNPKLWVFLGPYVIGCLGSIGFNYFLLYLKSLGTFSVQRVNLIPTAANAVSFVSMLVSSSFSDYFRNRIFFLTTHQVIGLISTILLVIWHLPQGAIIFAYIFGGAATSQPLAISWFAETFYDEPDLKGISIGVGNTLVYSFSAFLPLGLFPNKDGPRFRVGYRVSIAFWIISAATNFIFYFFAKNHNRKRDERYAAEKQEQGELSEDEEVLQVL</sequence>
<evidence type="ECO:0000256" key="2">
    <source>
        <dbReference type="ARBA" id="ARBA00022448"/>
    </source>
</evidence>
<evidence type="ECO:0000313" key="9">
    <source>
        <dbReference type="EMBL" id="KAH3680429.1"/>
    </source>
</evidence>
<keyword evidence="10" id="KW-1185">Reference proteome</keyword>
<feature type="transmembrane region" description="Helical" evidence="7">
    <location>
        <begin position="140"/>
        <end position="157"/>
    </location>
</feature>
<feature type="transmembrane region" description="Helical" evidence="7">
    <location>
        <begin position="229"/>
        <end position="251"/>
    </location>
</feature>
<evidence type="ECO:0000256" key="7">
    <source>
        <dbReference type="SAM" id="Phobius"/>
    </source>
</evidence>
<reference evidence="9" key="2">
    <citation type="submission" date="2021-01" db="EMBL/GenBank/DDBJ databases">
        <authorList>
            <person name="Schikora-Tamarit M.A."/>
        </authorList>
    </citation>
    <scope>NUCLEOTIDE SEQUENCE</scope>
    <source>
        <strain evidence="9">CBS6341</strain>
    </source>
</reference>
<dbReference type="EMBL" id="JAEUBF010000117">
    <property type="protein sequence ID" value="KAH3680429.1"/>
    <property type="molecule type" value="Genomic_DNA"/>
</dbReference>
<reference evidence="9" key="1">
    <citation type="journal article" date="2021" name="Open Biol.">
        <title>Shared evolutionary footprints suggest mitochondrial oxidative damage underlies multiple complex I losses in fungi.</title>
        <authorList>
            <person name="Schikora-Tamarit M.A."/>
            <person name="Marcet-Houben M."/>
            <person name="Nosek J."/>
            <person name="Gabaldon T."/>
        </authorList>
    </citation>
    <scope>NUCLEOTIDE SEQUENCE</scope>
    <source>
        <strain evidence="9">CBS6341</strain>
    </source>
</reference>
<feature type="transmembrane region" description="Helical" evidence="7">
    <location>
        <begin position="491"/>
        <end position="512"/>
    </location>
</feature>
<evidence type="ECO:0000256" key="5">
    <source>
        <dbReference type="ARBA" id="ARBA00023136"/>
    </source>
</evidence>
<dbReference type="OrthoDB" id="3639251at2759"/>
<gene>
    <name evidence="9" type="ORF">WICMUC_000360</name>
</gene>
<dbReference type="InterPro" id="IPR036259">
    <property type="entry name" value="MFS_trans_sf"/>
</dbReference>
<protein>
    <recommendedName>
        <fullName evidence="8">Major facilitator superfamily (MFS) profile domain-containing protein</fullName>
    </recommendedName>
</protein>
<feature type="transmembrane region" description="Helical" evidence="7">
    <location>
        <begin position="169"/>
        <end position="187"/>
    </location>
</feature>
<keyword evidence="5 7" id="KW-0472">Membrane</keyword>
<comment type="caution">
    <text evidence="9">The sequence shown here is derived from an EMBL/GenBank/DDBJ whole genome shotgun (WGS) entry which is preliminary data.</text>
</comment>
<organism evidence="9 10">
    <name type="scientific">Wickerhamomyces mucosus</name>
    <dbReference type="NCBI Taxonomy" id="1378264"/>
    <lineage>
        <taxon>Eukaryota</taxon>
        <taxon>Fungi</taxon>
        <taxon>Dikarya</taxon>
        <taxon>Ascomycota</taxon>
        <taxon>Saccharomycotina</taxon>
        <taxon>Saccharomycetes</taxon>
        <taxon>Phaffomycetales</taxon>
        <taxon>Wickerhamomycetaceae</taxon>
        <taxon>Wickerhamomyces</taxon>
    </lineage>
</organism>
<feature type="transmembrane region" description="Helical" evidence="7">
    <location>
        <begin position="368"/>
        <end position="386"/>
    </location>
</feature>
<feature type="transmembrane region" description="Helical" evidence="7">
    <location>
        <begin position="426"/>
        <end position="446"/>
    </location>
</feature>
<dbReference type="FunFam" id="1.20.1250.20:FF:000065">
    <property type="entry name" value="Putative MFS pantothenate transporter"/>
    <property type="match status" value="1"/>
</dbReference>
<evidence type="ECO:0000313" key="10">
    <source>
        <dbReference type="Proteomes" id="UP000769528"/>
    </source>
</evidence>
<proteinExistence type="inferred from homology"/>
<feature type="transmembrane region" description="Helical" evidence="7">
    <location>
        <begin position="94"/>
        <end position="115"/>
    </location>
</feature>